<dbReference type="EMBL" id="JANUCP010000007">
    <property type="protein sequence ID" value="MCS3920772.1"/>
    <property type="molecule type" value="Genomic_DNA"/>
</dbReference>
<evidence type="ECO:0000256" key="1">
    <source>
        <dbReference type="ARBA" id="ARBA00010122"/>
    </source>
</evidence>
<dbReference type="RefSeq" id="WP_018195806.1">
    <property type="nucleotide sequence ID" value="NZ_CP130454.1"/>
</dbReference>
<evidence type="ECO:0000256" key="2">
    <source>
        <dbReference type="ARBA" id="ARBA00013059"/>
    </source>
</evidence>
<dbReference type="GO" id="GO:0004072">
    <property type="term" value="F:aspartate kinase activity"/>
    <property type="evidence" value="ECO:0007669"/>
    <property type="project" value="UniProtKB-EC"/>
</dbReference>
<evidence type="ECO:0000256" key="4">
    <source>
        <dbReference type="ARBA" id="ARBA00022741"/>
    </source>
</evidence>
<evidence type="ECO:0000256" key="3">
    <source>
        <dbReference type="ARBA" id="ARBA00022679"/>
    </source>
</evidence>
<keyword evidence="6" id="KW-0067">ATP-binding</keyword>
<evidence type="ECO:0000313" key="10">
    <source>
        <dbReference type="Proteomes" id="UP001204798"/>
    </source>
</evidence>
<evidence type="ECO:0000313" key="9">
    <source>
        <dbReference type="EMBL" id="MCS3920772.1"/>
    </source>
</evidence>
<keyword evidence="3 9" id="KW-0808">Transferase</keyword>
<dbReference type="PANTHER" id="PTHR21499:SF3">
    <property type="entry name" value="ASPARTOKINASE"/>
    <property type="match status" value="1"/>
</dbReference>
<accession>A0ABT2ES81</accession>
<organism evidence="9 10">
    <name type="scientific">Candidatus Fervidibacter sacchari</name>
    <dbReference type="NCBI Taxonomy" id="1448929"/>
    <lineage>
        <taxon>Bacteria</taxon>
        <taxon>Candidatus Fervidibacterota</taxon>
        <taxon>Candidatus Fervidibacter</taxon>
    </lineage>
</organism>
<comment type="catalytic activity">
    <reaction evidence="7">
        <text>L-aspartate + ATP = 4-phospho-L-aspartate + ADP</text>
        <dbReference type="Rhea" id="RHEA:23776"/>
        <dbReference type="ChEBI" id="CHEBI:29991"/>
        <dbReference type="ChEBI" id="CHEBI:30616"/>
        <dbReference type="ChEBI" id="CHEBI:57535"/>
        <dbReference type="ChEBI" id="CHEBI:456216"/>
        <dbReference type="EC" id="2.7.2.4"/>
    </reaction>
</comment>
<evidence type="ECO:0000256" key="5">
    <source>
        <dbReference type="ARBA" id="ARBA00022777"/>
    </source>
</evidence>
<comment type="caution">
    <text evidence="9">The sequence shown here is derived from an EMBL/GenBank/DDBJ whole genome shotgun (WGS) entry which is preliminary data.</text>
</comment>
<gene>
    <name evidence="9" type="ORF">M2350_003209</name>
</gene>
<dbReference type="EC" id="2.7.2.4" evidence="2"/>
<dbReference type="InterPro" id="IPR045865">
    <property type="entry name" value="ACT-like_dom_sf"/>
</dbReference>
<keyword evidence="4" id="KW-0547">Nucleotide-binding</keyword>
<name>A0ABT2ES81_9BACT</name>
<dbReference type="Proteomes" id="UP001204798">
    <property type="component" value="Unassembled WGS sequence"/>
</dbReference>
<comment type="similarity">
    <text evidence="1">Belongs to the aspartokinase family.</text>
</comment>
<feature type="domain" description="CASTOR ACT" evidence="8">
    <location>
        <begin position="96"/>
        <end position="158"/>
    </location>
</feature>
<dbReference type="InterPro" id="IPR027795">
    <property type="entry name" value="CASTOR_ACT_dom"/>
</dbReference>
<dbReference type="Pfam" id="PF13840">
    <property type="entry name" value="ACT_7"/>
    <property type="match status" value="1"/>
</dbReference>
<sequence>MRRSERVTIIVEPRQEEFERKRGVTGIAVEEGLVHVEVQVPPDLRERLKIFKALAEAGISLFLIKFHPDSIHFLIRREVLNKAQKVLQGLNRPTKVTRDCALISVLSSAMRDLPGVMARIAEALYEQGVELLETGDSHDSVMILVKRSEVEKVVNSLRQKFGL</sequence>
<proteinExistence type="inferred from homology"/>
<keyword evidence="5 9" id="KW-0418">Kinase</keyword>
<evidence type="ECO:0000256" key="6">
    <source>
        <dbReference type="ARBA" id="ARBA00022840"/>
    </source>
</evidence>
<dbReference type="SUPFAM" id="SSF55021">
    <property type="entry name" value="ACT-like"/>
    <property type="match status" value="2"/>
</dbReference>
<dbReference type="PANTHER" id="PTHR21499">
    <property type="entry name" value="ASPARTATE KINASE"/>
    <property type="match status" value="1"/>
</dbReference>
<dbReference type="Gene3D" id="3.30.2130.10">
    <property type="entry name" value="VC0802-like"/>
    <property type="match status" value="1"/>
</dbReference>
<reference evidence="9 10" key="1">
    <citation type="submission" date="2022-08" db="EMBL/GenBank/DDBJ databases">
        <title>Bacterial and archaeal communities from various locations to study Microbial Dark Matter (Phase II).</title>
        <authorList>
            <person name="Stepanauskas R."/>
        </authorList>
    </citation>
    <scope>NUCLEOTIDE SEQUENCE [LARGE SCALE GENOMIC DNA]</scope>
    <source>
        <strain evidence="9 10">PD1</strain>
    </source>
</reference>
<evidence type="ECO:0000256" key="7">
    <source>
        <dbReference type="ARBA" id="ARBA00047872"/>
    </source>
</evidence>
<evidence type="ECO:0000259" key="8">
    <source>
        <dbReference type="Pfam" id="PF13840"/>
    </source>
</evidence>
<keyword evidence="10" id="KW-1185">Reference proteome</keyword>
<protein>
    <recommendedName>
        <fullName evidence="2">aspartate kinase</fullName>
        <ecNumber evidence="2">2.7.2.4</ecNumber>
    </recommendedName>
</protein>